<organism evidence="1">
    <name type="scientific">Anguilla anguilla</name>
    <name type="common">European freshwater eel</name>
    <name type="synonym">Muraena anguilla</name>
    <dbReference type="NCBI Taxonomy" id="7936"/>
    <lineage>
        <taxon>Eukaryota</taxon>
        <taxon>Metazoa</taxon>
        <taxon>Chordata</taxon>
        <taxon>Craniata</taxon>
        <taxon>Vertebrata</taxon>
        <taxon>Euteleostomi</taxon>
        <taxon>Actinopterygii</taxon>
        <taxon>Neopterygii</taxon>
        <taxon>Teleostei</taxon>
        <taxon>Anguilliformes</taxon>
        <taxon>Anguillidae</taxon>
        <taxon>Anguilla</taxon>
    </lineage>
</organism>
<dbReference type="EMBL" id="GBXM01107242">
    <property type="protein sequence ID" value="JAH01335.1"/>
    <property type="molecule type" value="Transcribed_RNA"/>
</dbReference>
<accession>A0A0E9PBD8</accession>
<proteinExistence type="predicted"/>
<evidence type="ECO:0000313" key="1">
    <source>
        <dbReference type="EMBL" id="JAH01335.1"/>
    </source>
</evidence>
<protein>
    <submittedName>
        <fullName evidence="1">Uncharacterized protein</fullName>
    </submittedName>
</protein>
<dbReference type="AlphaFoldDB" id="A0A0E9PBD8"/>
<reference evidence="1" key="2">
    <citation type="journal article" date="2015" name="Fish Shellfish Immunol.">
        <title>Early steps in the European eel (Anguilla anguilla)-Vibrio vulnificus interaction in the gills: Role of the RtxA13 toxin.</title>
        <authorList>
            <person name="Callol A."/>
            <person name="Pajuelo D."/>
            <person name="Ebbesson L."/>
            <person name="Teles M."/>
            <person name="MacKenzie S."/>
            <person name="Amaro C."/>
        </authorList>
    </citation>
    <scope>NUCLEOTIDE SEQUENCE</scope>
</reference>
<sequence>MLCTAAADRVFDVAILGKLKVWPATPNISHSSTGHWLTQAGC</sequence>
<name>A0A0E9PBD8_ANGAN</name>
<reference evidence="1" key="1">
    <citation type="submission" date="2014-11" db="EMBL/GenBank/DDBJ databases">
        <authorList>
            <person name="Amaro Gonzalez C."/>
        </authorList>
    </citation>
    <scope>NUCLEOTIDE SEQUENCE</scope>
</reference>